<dbReference type="NCBIfam" id="TIGR01060">
    <property type="entry name" value="eno"/>
    <property type="match status" value="1"/>
</dbReference>
<evidence type="ECO:0000256" key="4">
    <source>
        <dbReference type="ARBA" id="ARBA00023152"/>
    </source>
</evidence>
<dbReference type="SMART" id="SM01192">
    <property type="entry name" value="Enolase_C"/>
    <property type="match status" value="1"/>
</dbReference>
<reference evidence="12" key="1">
    <citation type="journal article" date="2020" name="mSystems">
        <title>Genome- and Community-Level Interaction Insights into Carbon Utilization and Element Cycling Functions of Hydrothermarchaeota in Hydrothermal Sediment.</title>
        <authorList>
            <person name="Zhou Z."/>
            <person name="Liu Y."/>
            <person name="Xu W."/>
            <person name="Pan J."/>
            <person name="Luo Z.H."/>
            <person name="Li M."/>
        </authorList>
    </citation>
    <scope>NUCLEOTIDE SEQUENCE [LARGE SCALE GENOMIC DNA]</scope>
    <source>
        <strain evidence="12">SpSt-1261</strain>
    </source>
</reference>
<keyword evidence="4 6" id="KW-0324">Glycolysis</keyword>
<keyword evidence="5 6" id="KW-0456">Lyase</keyword>
<dbReference type="CDD" id="cd03313">
    <property type="entry name" value="enolase"/>
    <property type="match status" value="1"/>
</dbReference>
<accession>A0A7C2VP72</accession>
<dbReference type="PANTHER" id="PTHR11902:SF1">
    <property type="entry name" value="ENOLASE"/>
    <property type="match status" value="1"/>
</dbReference>
<dbReference type="InterPro" id="IPR020810">
    <property type="entry name" value="Enolase_C"/>
</dbReference>
<feature type="domain" description="Enolase N-terminal" evidence="11">
    <location>
        <begin position="9"/>
        <end position="137"/>
    </location>
</feature>
<dbReference type="GO" id="GO:0004634">
    <property type="term" value="F:phosphopyruvate hydratase activity"/>
    <property type="evidence" value="ECO:0007669"/>
    <property type="project" value="UniProtKB-UniRule"/>
</dbReference>
<feature type="binding site" evidence="6 9">
    <location>
        <position position="290"/>
    </location>
    <ligand>
        <name>Mg(2+)</name>
        <dbReference type="ChEBI" id="CHEBI:18420"/>
    </ligand>
</feature>
<comment type="subcellular location">
    <subcellularLocation>
        <location evidence="6">Cytoplasm</location>
    </subcellularLocation>
    <subcellularLocation>
        <location evidence="6">Secreted</location>
    </subcellularLocation>
    <subcellularLocation>
        <location evidence="6">Cell surface</location>
    </subcellularLocation>
    <text evidence="6">Fractions of enolase are present in both the cytoplasm and on the cell surface.</text>
</comment>
<evidence type="ECO:0000256" key="9">
    <source>
        <dbReference type="PIRSR" id="PIRSR001400-3"/>
    </source>
</evidence>
<feature type="binding site" evidence="6">
    <location>
        <position position="343"/>
    </location>
    <ligand>
        <name>(2R)-2-phosphoglycerate</name>
        <dbReference type="ChEBI" id="CHEBI:58289"/>
    </ligand>
</feature>
<feature type="binding site" evidence="6">
    <location>
        <position position="394"/>
    </location>
    <ligand>
        <name>(2R)-2-phosphoglycerate</name>
        <dbReference type="ChEBI" id="CHEBI:58289"/>
    </ligand>
</feature>
<feature type="binding site" evidence="6">
    <location>
        <position position="166"/>
    </location>
    <ligand>
        <name>(2R)-2-phosphoglycerate</name>
        <dbReference type="ChEBI" id="CHEBI:58289"/>
    </ligand>
</feature>
<dbReference type="AlphaFoldDB" id="A0A7C2VP72"/>
<feature type="binding site" evidence="8">
    <location>
        <position position="158"/>
    </location>
    <ligand>
        <name>substrate</name>
    </ligand>
</feature>
<feature type="domain" description="Enolase C-terminal TIM barrel" evidence="10">
    <location>
        <begin position="142"/>
        <end position="430"/>
    </location>
</feature>
<evidence type="ECO:0000259" key="10">
    <source>
        <dbReference type="SMART" id="SM01192"/>
    </source>
</evidence>
<feature type="binding site" evidence="6">
    <location>
        <position position="372"/>
    </location>
    <ligand>
        <name>(2R)-2-phosphoglycerate</name>
        <dbReference type="ChEBI" id="CHEBI:58289"/>
    </ligand>
</feature>
<keyword evidence="6" id="KW-0964">Secreted</keyword>
<dbReference type="InterPro" id="IPR036849">
    <property type="entry name" value="Enolase-like_C_sf"/>
</dbReference>
<evidence type="ECO:0000256" key="2">
    <source>
        <dbReference type="ARBA" id="ARBA00009604"/>
    </source>
</evidence>
<dbReference type="Gene3D" id="3.30.390.10">
    <property type="entry name" value="Enolase-like, N-terminal domain"/>
    <property type="match status" value="1"/>
</dbReference>
<evidence type="ECO:0000256" key="1">
    <source>
        <dbReference type="ARBA" id="ARBA00005031"/>
    </source>
</evidence>
<comment type="caution">
    <text evidence="12">The sequence shown here is derived from an EMBL/GenBank/DDBJ whole genome shotgun (WGS) entry which is preliminary data.</text>
</comment>
<name>A0A7C2VP72_9CREN</name>
<evidence type="ECO:0000256" key="5">
    <source>
        <dbReference type="ARBA" id="ARBA00023239"/>
    </source>
</evidence>
<dbReference type="HAMAP" id="MF_00318">
    <property type="entry name" value="Enolase"/>
    <property type="match status" value="1"/>
</dbReference>
<evidence type="ECO:0000313" key="12">
    <source>
        <dbReference type="EMBL" id="HEW64461.1"/>
    </source>
</evidence>
<dbReference type="PANTHER" id="PTHR11902">
    <property type="entry name" value="ENOLASE"/>
    <property type="match status" value="1"/>
</dbReference>
<dbReference type="SUPFAM" id="SSF51604">
    <property type="entry name" value="Enolase C-terminal domain-like"/>
    <property type="match status" value="1"/>
</dbReference>
<feature type="binding site" evidence="6 9">
    <location>
        <position position="247"/>
    </location>
    <ligand>
        <name>Mg(2+)</name>
        <dbReference type="ChEBI" id="CHEBI:18420"/>
    </ligand>
</feature>
<dbReference type="InterPro" id="IPR000941">
    <property type="entry name" value="Enolase"/>
</dbReference>
<dbReference type="RefSeq" id="WP_272985806.1">
    <property type="nucleotide sequence ID" value="NZ_DSFH01000065.1"/>
</dbReference>
<evidence type="ECO:0000256" key="8">
    <source>
        <dbReference type="PIRSR" id="PIRSR001400-2"/>
    </source>
</evidence>
<dbReference type="GO" id="GO:0000015">
    <property type="term" value="C:phosphopyruvate hydratase complex"/>
    <property type="evidence" value="ECO:0007669"/>
    <property type="project" value="InterPro"/>
</dbReference>
<feature type="active site" description="Proton donor" evidence="6 7">
    <location>
        <position position="210"/>
    </location>
</feature>
<dbReference type="SFLD" id="SFLDG00178">
    <property type="entry name" value="enolase"/>
    <property type="match status" value="1"/>
</dbReference>
<evidence type="ECO:0000256" key="7">
    <source>
        <dbReference type="PIRSR" id="PIRSR001400-1"/>
    </source>
</evidence>
<evidence type="ECO:0000256" key="6">
    <source>
        <dbReference type="HAMAP-Rule" id="MF_00318"/>
    </source>
</evidence>
<keyword evidence="6" id="KW-0963">Cytoplasm</keyword>
<dbReference type="PIRSF" id="PIRSF001400">
    <property type="entry name" value="Enolase"/>
    <property type="match status" value="1"/>
</dbReference>
<feature type="binding site" evidence="6 9">
    <location>
        <position position="318"/>
    </location>
    <ligand>
        <name>Mg(2+)</name>
        <dbReference type="ChEBI" id="CHEBI:18420"/>
    </ligand>
</feature>
<dbReference type="GO" id="GO:0005576">
    <property type="term" value="C:extracellular region"/>
    <property type="evidence" value="ECO:0007669"/>
    <property type="project" value="UniProtKB-SubCell"/>
</dbReference>
<comment type="function">
    <text evidence="6">Catalyzes the reversible conversion of 2-phosphoglycerate (2-PG) into phosphoenolpyruvate (PEP). It is essential for the degradation of carbohydrates via glycolysis.</text>
</comment>
<dbReference type="SUPFAM" id="SSF54826">
    <property type="entry name" value="Enolase N-terminal domain-like"/>
    <property type="match status" value="1"/>
</dbReference>
<feature type="binding site" evidence="8">
    <location>
        <position position="318"/>
    </location>
    <ligand>
        <name>substrate</name>
    </ligand>
</feature>
<dbReference type="EMBL" id="DSFH01000065">
    <property type="protein sequence ID" value="HEW64461.1"/>
    <property type="molecule type" value="Genomic_DNA"/>
</dbReference>
<dbReference type="EC" id="4.2.1.11" evidence="6"/>
<dbReference type="SFLD" id="SFLDF00002">
    <property type="entry name" value="enolase"/>
    <property type="match status" value="1"/>
</dbReference>
<dbReference type="UniPathway" id="UPA00109">
    <property type="reaction ID" value="UER00187"/>
</dbReference>
<dbReference type="GO" id="GO:0006096">
    <property type="term" value="P:glycolytic process"/>
    <property type="evidence" value="ECO:0007669"/>
    <property type="project" value="UniProtKB-UniRule"/>
</dbReference>
<gene>
    <name evidence="6" type="primary">eno</name>
    <name evidence="12" type="ORF">ENO39_05355</name>
</gene>
<protein>
    <recommendedName>
        <fullName evidence="6">Enolase</fullName>
        <ecNumber evidence="6">4.2.1.11</ecNumber>
    </recommendedName>
    <alternativeName>
        <fullName evidence="6">2-phospho-D-glycerate hydro-lyase</fullName>
    </alternativeName>
    <alternativeName>
        <fullName evidence="6">2-phosphoglycerate dehydratase</fullName>
    </alternativeName>
</protein>
<dbReference type="Pfam" id="PF00113">
    <property type="entry name" value="Enolase_C"/>
    <property type="match status" value="1"/>
</dbReference>
<comment type="cofactor">
    <cofactor evidence="6">
        <name>Mg(2+)</name>
        <dbReference type="ChEBI" id="CHEBI:18420"/>
    </cofactor>
    <text evidence="6">Binds a second Mg(2+) ion via substrate during catalysis.</text>
</comment>
<feature type="binding site" evidence="8">
    <location>
        <position position="167"/>
    </location>
    <ligand>
        <name>substrate</name>
    </ligand>
</feature>
<dbReference type="InterPro" id="IPR029017">
    <property type="entry name" value="Enolase-like_N"/>
</dbReference>
<keyword evidence="6 9" id="KW-0479">Metal-binding</keyword>
<feature type="binding site" evidence="6">
    <location>
        <position position="373"/>
    </location>
    <ligand>
        <name>(2R)-2-phosphoglycerate</name>
        <dbReference type="ChEBI" id="CHEBI:58289"/>
    </ligand>
</feature>
<comment type="cofactor">
    <cofactor evidence="9">
        <name>Mg(2+)</name>
        <dbReference type="ChEBI" id="CHEBI:18420"/>
    </cofactor>
    <text evidence="9">Mg(2+) is required for catalysis and for stabilizing the dimer.</text>
</comment>
<dbReference type="PROSITE" id="PS00164">
    <property type="entry name" value="ENOLASE"/>
    <property type="match status" value="1"/>
</dbReference>
<comment type="similarity">
    <text evidence="2 6">Belongs to the enolase family.</text>
</comment>
<dbReference type="PRINTS" id="PR00148">
    <property type="entry name" value="ENOLASE"/>
</dbReference>
<dbReference type="GO" id="GO:0009986">
    <property type="term" value="C:cell surface"/>
    <property type="evidence" value="ECO:0007669"/>
    <property type="project" value="UniProtKB-SubCell"/>
</dbReference>
<dbReference type="Proteomes" id="UP000886076">
    <property type="component" value="Unassembled WGS sequence"/>
</dbReference>
<comment type="pathway">
    <text evidence="1 6">Carbohydrate degradation; glycolysis; pyruvate from D-glyceraldehyde 3-phosphate: step 4/5.</text>
</comment>
<organism evidence="12">
    <name type="scientific">Fervidicoccus fontis</name>
    <dbReference type="NCBI Taxonomy" id="683846"/>
    <lineage>
        <taxon>Archaea</taxon>
        <taxon>Thermoproteota</taxon>
        <taxon>Thermoprotei</taxon>
        <taxon>Fervidicoccales</taxon>
        <taxon>Fervidicoccaceae</taxon>
        <taxon>Fervidicoccus</taxon>
    </lineage>
</organism>
<keyword evidence="3 6" id="KW-0460">Magnesium</keyword>
<feature type="binding site" evidence="8">
    <location>
        <begin position="370"/>
        <end position="373"/>
    </location>
    <ligand>
        <name>substrate</name>
    </ligand>
</feature>
<proteinExistence type="inferred from homology"/>
<feature type="active site" description="Proton acceptor" evidence="6 7">
    <location>
        <position position="343"/>
    </location>
</feature>
<dbReference type="InterPro" id="IPR020809">
    <property type="entry name" value="Enolase_CS"/>
</dbReference>
<dbReference type="Pfam" id="PF03952">
    <property type="entry name" value="Enolase_N"/>
    <property type="match status" value="1"/>
</dbReference>
<sequence length="430" mass="46946">MIDSSDFAITEISAYEILDSRGDPTLRVCVSTKKARGCANVPSGLSKGKHEVAELRDGIGKLGGKGVLKAVETVKDYILQALVGEDVREQQKIDRIMMSLDGTEDKSKLGGNTMLGVSLAVARTAAILTSQELYSYLGGVGEFILPVPFLNIINGGKHASSGLDFQEFMIVPVGFDTFKDAIWASSEVYHKLKEIIKEKYGGIHTSVGDEGGFTPPIRDPEAAVILLEDAIKASGYAVGDNFYIAIDAASSNFYNEEKGVYTVNGKNYRKDELLEFYLKLIDAHPVKSIEDPFYEEDFESFSELNSKLRKKGVLVVGDDLLTTNPKRLEKALEKGSVSGVIVKPNQIGTLTETIRFSEMAMHSGIKAIVSHRSGETDDPFIADLSVALRNGAIKAGAPCRGERTSKYNRLIEIESLLSGYSEFAGRRFFI</sequence>
<comment type="catalytic activity">
    <reaction evidence="6">
        <text>(2R)-2-phosphoglycerate = phosphoenolpyruvate + H2O</text>
        <dbReference type="Rhea" id="RHEA:10164"/>
        <dbReference type="ChEBI" id="CHEBI:15377"/>
        <dbReference type="ChEBI" id="CHEBI:58289"/>
        <dbReference type="ChEBI" id="CHEBI:58702"/>
        <dbReference type="EC" id="4.2.1.11"/>
    </reaction>
</comment>
<dbReference type="SFLD" id="SFLDS00001">
    <property type="entry name" value="Enolase"/>
    <property type="match status" value="1"/>
</dbReference>
<dbReference type="Gene3D" id="3.20.20.120">
    <property type="entry name" value="Enolase-like C-terminal domain"/>
    <property type="match status" value="1"/>
</dbReference>
<feature type="binding site" evidence="8">
    <location>
        <position position="290"/>
    </location>
    <ligand>
        <name>substrate</name>
    </ligand>
</feature>
<evidence type="ECO:0000259" key="11">
    <source>
        <dbReference type="SMART" id="SM01193"/>
    </source>
</evidence>
<dbReference type="SMART" id="SM01193">
    <property type="entry name" value="Enolase_N"/>
    <property type="match status" value="1"/>
</dbReference>
<dbReference type="InterPro" id="IPR020811">
    <property type="entry name" value="Enolase_N"/>
</dbReference>
<evidence type="ECO:0000256" key="3">
    <source>
        <dbReference type="ARBA" id="ARBA00022842"/>
    </source>
</evidence>
<dbReference type="GO" id="GO:0000287">
    <property type="term" value="F:magnesium ion binding"/>
    <property type="evidence" value="ECO:0007669"/>
    <property type="project" value="UniProtKB-UniRule"/>
</dbReference>
<feature type="binding site" evidence="8">
    <location>
        <position position="394"/>
    </location>
    <ligand>
        <name>substrate</name>
    </ligand>
</feature>